<dbReference type="RefSeq" id="XP_024330436.1">
    <property type="nucleotide sequence ID" value="XM_024475797.1"/>
</dbReference>
<dbReference type="GeneID" id="36320744"/>
<feature type="transmembrane region" description="Helical" evidence="1">
    <location>
        <begin position="192"/>
        <end position="214"/>
    </location>
</feature>
<keyword evidence="1" id="KW-0472">Membrane</keyword>
<name>A0A0F9ZA63_9MICR</name>
<dbReference type="VEuPathDB" id="MicrosporidiaDB:G9O61_00g014320"/>
<feature type="transmembrane region" description="Helical" evidence="1">
    <location>
        <begin position="220"/>
        <end position="238"/>
    </location>
</feature>
<dbReference type="EMBL" id="JPQZ01000050">
    <property type="protein sequence ID" value="KKO74694.1"/>
    <property type="molecule type" value="Genomic_DNA"/>
</dbReference>
<evidence type="ECO:0000313" key="2">
    <source>
        <dbReference type="EMBL" id="KKO74694.1"/>
    </source>
</evidence>
<proteinExistence type="predicted"/>
<sequence>MNSSYIEINNLESQLTVHLSGNKTTLDVNRNIKIIFKETDQTLFSFTATPNDNCQISFEYIENDFTINLENLDPKNFSVAEGILTITFLYTKNTKIIFCNSRTYKNRLLVGANSHNLVLNRHMTDDTTVLSDLVEADGTVDYKFLTNSDSLFVLDNKYRLQIIEPNKFTKEFRADTVTLLIKPDRKSKYENLFYFWIGVIILLLFFLLFVIPSFWLLTKVVIWCLIIVTVAFALKVVVEIFK</sequence>
<gene>
    <name evidence="2" type="ORF">AAJ76_500002913</name>
</gene>
<dbReference type="VEuPathDB" id="MicrosporidiaDB:AAJ76_500002913"/>
<accession>A0A0F9ZA63</accession>
<evidence type="ECO:0000256" key="1">
    <source>
        <dbReference type="SAM" id="Phobius"/>
    </source>
</evidence>
<dbReference type="AlphaFoldDB" id="A0A0F9ZA63"/>
<keyword evidence="3" id="KW-1185">Reference proteome</keyword>
<comment type="caution">
    <text evidence="2">The sequence shown here is derived from an EMBL/GenBank/DDBJ whole genome shotgun (WGS) entry which is preliminary data.</text>
</comment>
<keyword evidence="1" id="KW-0812">Transmembrane</keyword>
<evidence type="ECO:0000313" key="3">
    <source>
        <dbReference type="Proteomes" id="UP000034350"/>
    </source>
</evidence>
<keyword evidence="1" id="KW-1133">Transmembrane helix</keyword>
<protein>
    <submittedName>
        <fullName evidence="2">Uncharacterized protein</fullName>
    </submittedName>
</protein>
<dbReference type="Proteomes" id="UP000034350">
    <property type="component" value="Unassembled WGS sequence"/>
</dbReference>
<reference evidence="2 3" key="1">
    <citation type="journal article" date="2015" name="Environ. Microbiol.">
        <title>Genome analyses suggest the presence of polyploidy and recent human-driven expansions in eight global populations of the honeybee pathogen Nosema ceranae.</title>
        <authorList>
            <person name="Pelin A."/>
            <person name="Selman M."/>
            <person name="Aris-Brosou S."/>
            <person name="Farinelli L."/>
            <person name="Corradi N."/>
        </authorList>
    </citation>
    <scope>NUCLEOTIDE SEQUENCE [LARGE SCALE GENOMIC DNA]</scope>
    <source>
        <strain evidence="2 3">PA08 1199</strain>
    </source>
</reference>
<dbReference type="VEuPathDB" id="MicrosporidiaDB:NCER_101447"/>
<organism evidence="2 3">
    <name type="scientific">Vairimorpha ceranae</name>
    <dbReference type="NCBI Taxonomy" id="40302"/>
    <lineage>
        <taxon>Eukaryota</taxon>
        <taxon>Fungi</taxon>
        <taxon>Fungi incertae sedis</taxon>
        <taxon>Microsporidia</taxon>
        <taxon>Nosematidae</taxon>
        <taxon>Vairimorpha</taxon>
    </lineage>
</organism>